<feature type="transmembrane region" description="Helical" evidence="2">
    <location>
        <begin position="539"/>
        <end position="561"/>
    </location>
</feature>
<feature type="transmembrane region" description="Helical" evidence="2">
    <location>
        <begin position="509"/>
        <end position="532"/>
    </location>
</feature>
<keyword evidence="2" id="KW-0812">Transmembrane</keyword>
<name>A0A9N9FVH4_9GLOM</name>
<keyword evidence="1" id="KW-0677">Repeat</keyword>
<feature type="transmembrane region" description="Helical" evidence="2">
    <location>
        <begin position="410"/>
        <end position="433"/>
    </location>
</feature>
<dbReference type="Proteomes" id="UP000789572">
    <property type="component" value="Unassembled WGS sequence"/>
</dbReference>
<sequence length="779" mass="91896">LWLDGNEEKSRRQLLIGKGSIQIWKRLPDGYRLLLYIYAFKIKAKPREVTITVYKNGFDLKIELDDDDLLIKWPVDPSKSVIDACKALEWLDEEKDKNYGQFERRVLFDEIKHQVTNIVRIFIKYHPDEWRLLEVRHDLMKSLIIGGCSRLTQDLVRVSDDENNEDEKDRLALHIPRKYSWHNDNGTLKEKKTDIMVAIEKRDKLTENFLAYYAHHAKDHYSWMHTMGQALLALSESSKRSNLDINRKRLFAHPTFAGDISHGHKHFPASYTTNFRLLPEINYNLRSLILTEDDIMLIANLRQTYMIVKGTLRFKLWVRQLKRRLRNVKLGMIVKVMLTPFSFALKMIEHAVDRVSSRVHEIRRFPVPVDVDVVVRILRNAVAEGGSEIFSEHPFFTGLINNAWEETSHFYFVFLILFFSYLIAFDIFIWEFIHQNNSHYALVIYLFVIGTYYALFELNELRYHKRKSRTFYKIVNVILPIITTAVLTSRATRDDNGAWGFSQTEIGRGIIFLISISTFIMWFQLLMLLRLFEETILRILPFLVSLFILVVAFGHAMYVLLHDPTQIGLSPNLLQLGVNMTTPDGGVEHTNYTVYQNYNPQDVSDNSFASFWTSVLSSYNWMNGRWDNVDWNYYPVTIFTVIASLLLVIIMLNILIAIMGDVYDDAKVFGKREFLRLRARFVLYADDFGNMLWSALFRSYKSSSRFEEVVKKNPRYMYVLGNRRQFEQWVEERGIFREFTKPQDVQEKLTDHSCFNLEDNDHWNAFTFENSDRYRNILN</sequence>
<dbReference type="OrthoDB" id="2439775at2759"/>
<evidence type="ECO:0000313" key="4">
    <source>
        <dbReference type="Proteomes" id="UP000789572"/>
    </source>
</evidence>
<evidence type="ECO:0000256" key="1">
    <source>
        <dbReference type="ARBA" id="ARBA00022737"/>
    </source>
</evidence>
<dbReference type="PANTHER" id="PTHR10582:SF2">
    <property type="entry name" value="INACTIVE"/>
    <property type="match status" value="1"/>
</dbReference>
<dbReference type="AlphaFoldDB" id="A0A9N9FVH4"/>
<dbReference type="InterPro" id="IPR024862">
    <property type="entry name" value="TRPV"/>
</dbReference>
<feature type="transmembrane region" description="Helical" evidence="2">
    <location>
        <begin position="633"/>
        <end position="660"/>
    </location>
</feature>
<proteinExistence type="predicted"/>
<dbReference type="GO" id="GO:0005886">
    <property type="term" value="C:plasma membrane"/>
    <property type="evidence" value="ECO:0007669"/>
    <property type="project" value="TreeGrafter"/>
</dbReference>
<dbReference type="PANTHER" id="PTHR10582">
    <property type="entry name" value="TRANSIENT RECEPTOR POTENTIAL ION CHANNEL PROTEIN"/>
    <property type="match status" value="1"/>
</dbReference>
<dbReference type="GO" id="GO:0005216">
    <property type="term" value="F:monoatomic ion channel activity"/>
    <property type="evidence" value="ECO:0007669"/>
    <property type="project" value="InterPro"/>
</dbReference>
<feature type="transmembrane region" description="Helical" evidence="2">
    <location>
        <begin position="470"/>
        <end position="489"/>
    </location>
</feature>
<keyword evidence="4" id="KW-1185">Reference proteome</keyword>
<evidence type="ECO:0000256" key="2">
    <source>
        <dbReference type="SAM" id="Phobius"/>
    </source>
</evidence>
<dbReference type="EMBL" id="CAJVPJ010000830">
    <property type="protein sequence ID" value="CAG8559164.1"/>
    <property type="molecule type" value="Genomic_DNA"/>
</dbReference>
<reference evidence="3" key="1">
    <citation type="submission" date="2021-06" db="EMBL/GenBank/DDBJ databases">
        <authorList>
            <person name="Kallberg Y."/>
            <person name="Tangrot J."/>
            <person name="Rosling A."/>
        </authorList>
    </citation>
    <scope>NUCLEOTIDE SEQUENCE</scope>
    <source>
        <strain evidence="3">IA702</strain>
    </source>
</reference>
<dbReference type="GO" id="GO:0098703">
    <property type="term" value="P:calcium ion import across plasma membrane"/>
    <property type="evidence" value="ECO:0007669"/>
    <property type="project" value="TreeGrafter"/>
</dbReference>
<feature type="transmembrane region" description="Helical" evidence="2">
    <location>
        <begin position="439"/>
        <end position="458"/>
    </location>
</feature>
<evidence type="ECO:0000313" key="3">
    <source>
        <dbReference type="EMBL" id="CAG8559164.1"/>
    </source>
</evidence>
<organism evidence="3 4">
    <name type="scientific">Paraglomus occultum</name>
    <dbReference type="NCBI Taxonomy" id="144539"/>
    <lineage>
        <taxon>Eukaryota</taxon>
        <taxon>Fungi</taxon>
        <taxon>Fungi incertae sedis</taxon>
        <taxon>Mucoromycota</taxon>
        <taxon>Glomeromycotina</taxon>
        <taxon>Glomeromycetes</taxon>
        <taxon>Paraglomerales</taxon>
        <taxon>Paraglomeraceae</taxon>
        <taxon>Paraglomus</taxon>
    </lineage>
</organism>
<comment type="caution">
    <text evidence="3">The sequence shown here is derived from an EMBL/GenBank/DDBJ whole genome shotgun (WGS) entry which is preliminary data.</text>
</comment>
<gene>
    <name evidence="3" type="ORF">POCULU_LOCUS5421</name>
</gene>
<accession>A0A9N9FVH4</accession>
<keyword evidence="2" id="KW-0472">Membrane</keyword>
<keyword evidence="2" id="KW-1133">Transmembrane helix</keyword>
<feature type="non-terminal residue" evidence="3">
    <location>
        <position position="1"/>
    </location>
</feature>
<protein>
    <submittedName>
        <fullName evidence="3">5990_t:CDS:1</fullName>
    </submittedName>
</protein>